<dbReference type="Pfam" id="PF11776">
    <property type="entry name" value="RcnB"/>
    <property type="match status" value="1"/>
</dbReference>
<feature type="compositionally biased region" description="Basic and acidic residues" evidence="1">
    <location>
        <begin position="60"/>
        <end position="72"/>
    </location>
</feature>
<dbReference type="Gene3D" id="3.10.450.160">
    <property type="entry name" value="inner membrane protein cigr"/>
    <property type="match status" value="1"/>
</dbReference>
<gene>
    <name evidence="3" type="ORF">GGR37_000763</name>
</gene>
<name>A0A7W7A970_9SPHN</name>
<dbReference type="EMBL" id="JACHOA010000001">
    <property type="protein sequence ID" value="MBB4612517.1"/>
    <property type="molecule type" value="Genomic_DNA"/>
</dbReference>
<evidence type="ECO:0000313" key="3">
    <source>
        <dbReference type="EMBL" id="MBB4612517.1"/>
    </source>
</evidence>
<reference evidence="3 4" key="1">
    <citation type="submission" date="2020-08" db="EMBL/GenBank/DDBJ databases">
        <title>Genomic Encyclopedia of Type Strains, Phase IV (KMG-IV): sequencing the most valuable type-strain genomes for metagenomic binning, comparative biology and taxonomic classification.</title>
        <authorList>
            <person name="Goeker M."/>
        </authorList>
    </citation>
    <scope>NUCLEOTIDE SEQUENCE [LARGE SCALE GENOMIC DNA]</scope>
    <source>
        <strain evidence="3 4">DSM 17507</strain>
    </source>
</reference>
<comment type="caution">
    <text evidence="3">The sequence shown here is derived from an EMBL/GenBank/DDBJ whole genome shotgun (WGS) entry which is preliminary data.</text>
</comment>
<accession>A0A7W7A970</accession>
<feature type="chain" id="PRO_5030928690" evidence="2">
    <location>
        <begin position="31"/>
        <end position="359"/>
    </location>
</feature>
<organism evidence="3 4">
    <name type="scientific">Novosphingobium taihuense</name>
    <dbReference type="NCBI Taxonomy" id="260085"/>
    <lineage>
        <taxon>Bacteria</taxon>
        <taxon>Pseudomonadati</taxon>
        <taxon>Pseudomonadota</taxon>
        <taxon>Alphaproteobacteria</taxon>
        <taxon>Sphingomonadales</taxon>
        <taxon>Sphingomonadaceae</taxon>
        <taxon>Novosphingobium</taxon>
    </lineage>
</organism>
<dbReference type="AlphaFoldDB" id="A0A7W7A970"/>
<evidence type="ECO:0000313" key="4">
    <source>
        <dbReference type="Proteomes" id="UP000538566"/>
    </source>
</evidence>
<keyword evidence="2" id="KW-0732">Signal</keyword>
<feature type="region of interest" description="Disordered" evidence="1">
    <location>
        <begin position="28"/>
        <end position="203"/>
    </location>
</feature>
<feature type="compositionally biased region" description="Basic and acidic residues" evidence="1">
    <location>
        <begin position="125"/>
        <end position="147"/>
    </location>
</feature>
<dbReference type="InterPro" id="IPR024572">
    <property type="entry name" value="RcnB"/>
</dbReference>
<sequence length="359" mass="42464">MLPKSIFRNSALAVLAVAMTATAIPSAALAQAEQREERGRGWQRGGGDFRNQQAGQGPRAEWRRDSQGEARPQRPPQAQVQPQRPAWGGSNPQAQQRPAWGGSNPQAQQRPDRPSQPAWQGRAEGSQRDWGRQQGRDNQGRESRGRDWQSGTVNRPAPDRVGTPAVPQRGWDGTRWNGTNPEAGRNWNRDGRDRDGRDWNRDRNGREWNRDGRDWNRDRNGTYSDRNRHRDYRGHDSWRNDNWRRDNWRNHGANDYRRWNNDWRRDNRYNWSHYRSVNRGIYRLPRYYAPYRGYNYSRLSIGIFLNSGFYGQNYWINDPWSYRLPPAYGGYRWVRYYDDVLLVDTYSGEVVDVIYDFFW</sequence>
<proteinExistence type="predicted"/>
<evidence type="ECO:0000256" key="2">
    <source>
        <dbReference type="SAM" id="SignalP"/>
    </source>
</evidence>
<dbReference type="Proteomes" id="UP000538566">
    <property type="component" value="Unassembled WGS sequence"/>
</dbReference>
<feature type="signal peptide" evidence="2">
    <location>
        <begin position="1"/>
        <end position="30"/>
    </location>
</feature>
<protein>
    <submittedName>
        <fullName evidence="3">Ni/Co efflux regulator RcnB</fullName>
    </submittedName>
</protein>
<feature type="compositionally biased region" description="Low complexity" evidence="1">
    <location>
        <begin position="76"/>
        <end position="86"/>
    </location>
</feature>
<dbReference type="RefSeq" id="WP_144901453.1">
    <property type="nucleotide sequence ID" value="NZ_JACHOA010000001.1"/>
</dbReference>
<dbReference type="OrthoDB" id="7205329at2"/>
<evidence type="ECO:0000256" key="1">
    <source>
        <dbReference type="SAM" id="MobiDB-lite"/>
    </source>
</evidence>
<keyword evidence="4" id="KW-1185">Reference proteome</keyword>
<feature type="compositionally biased region" description="Basic and acidic residues" evidence="1">
    <location>
        <begin position="187"/>
        <end position="203"/>
    </location>
</feature>